<dbReference type="PIRSF" id="PIRSF017184">
    <property type="entry name" value="Nnr"/>
    <property type="match status" value="1"/>
</dbReference>
<dbReference type="KEGG" id="rpon:G3256_10325"/>
<evidence type="ECO:0000313" key="23">
    <source>
        <dbReference type="Proteomes" id="UP000503308"/>
    </source>
</evidence>
<evidence type="ECO:0000256" key="7">
    <source>
        <dbReference type="ARBA" id="ARBA00022840"/>
    </source>
</evidence>
<feature type="binding site" evidence="17">
    <location>
        <position position="360"/>
    </location>
    <ligand>
        <name>(6S)-NADPHX</name>
        <dbReference type="ChEBI" id="CHEBI:64076"/>
    </ligand>
</feature>
<dbReference type="Proteomes" id="UP000503308">
    <property type="component" value="Chromosome"/>
</dbReference>
<feature type="binding site" evidence="18">
    <location>
        <position position="167"/>
    </location>
    <ligand>
        <name>(6S)-NADPHX</name>
        <dbReference type="ChEBI" id="CHEBI:64076"/>
    </ligand>
</feature>
<comment type="function">
    <text evidence="14 19">Bifunctional enzyme that catalyzes the epimerization of the S- and R-forms of NAD(P)HX and the dehydration of the S-form of NAD(P)HX at the expense of ADP, which is converted to AMP. This allows the repair of both epimers of NAD(P)HX, a damaged form of NAD(P)H that is a result of enzymatic or heat-dependent hydration.</text>
</comment>
<evidence type="ECO:0000256" key="6">
    <source>
        <dbReference type="ARBA" id="ARBA00022741"/>
    </source>
</evidence>
<dbReference type="InterPro" id="IPR030677">
    <property type="entry name" value="Nnr"/>
</dbReference>
<feature type="binding site" evidence="17">
    <location>
        <position position="298"/>
    </location>
    <ligand>
        <name>(6S)-NADPHX</name>
        <dbReference type="ChEBI" id="CHEBI:64076"/>
    </ligand>
</feature>
<evidence type="ECO:0000256" key="14">
    <source>
        <dbReference type="ARBA" id="ARBA00025153"/>
    </source>
</evidence>
<sequence length="553" mass="58608">MTELLTARQMRDLEQAAIAAGTVTGAGMMEKAGQGVVSEILKRWPELRIKPHRALVLCGPGNNGGDGFVIARLLIRAGWSADVFLSGDPEKLPPDARTNYDRLTTLTDVHAWDAETIRDGARPDVIIDAVFGAGLTRPLPRDIAQVLGARGCRRWKRSYEITRVAVDCPSGLNLDNGMLPFDGDPADEDFNPWPDFVNSADLTVTFHSPKAGHYLGMGPLICGRIAVVDIGLSGEAIERSMAGQPPDPERARLAEPRFAGRPVRRWPGMVLSKNSYAGHKYHHGHVIAFAGGVGRGGAGRLAARAALRIGAGLVTLVCPRAAVMENAMHLNSVMLRGLDDPKDLARVADERVTAFCVGPGLGTGARTRDLVAQVLARAESERDWRRPAVVLDADALTSFADDPGALFAMTHARTVLTPHEGEFGRLFPDLAQSARADASKIEVARLAAARAGCVVLLKGPDTVIAAPDGGATVHAATYNRQAPWLATAGAGDVLAGMIAGIAASPTAPDLIVCAEAATWLHTEAARAFGPGLIAEDLSEMLPQVLRAAQDQPE</sequence>
<feature type="binding site" evidence="18">
    <location>
        <position position="170"/>
    </location>
    <ligand>
        <name>K(+)</name>
        <dbReference type="ChEBI" id="CHEBI:29103"/>
    </ligand>
</feature>
<keyword evidence="9 18" id="KW-0630">Potassium</keyword>
<reference evidence="22 23" key="1">
    <citation type="submission" date="2020-02" db="EMBL/GenBank/DDBJ databases">
        <title>Genome sequence of Roseobacter ponti.</title>
        <authorList>
            <person name="Hollensteiner J."/>
            <person name="Schneider D."/>
            <person name="Poehlein A."/>
            <person name="Daniel R."/>
        </authorList>
    </citation>
    <scope>NUCLEOTIDE SEQUENCE [LARGE SCALE GENOMIC DNA]</scope>
    <source>
        <strain evidence="22 23">DSM 106830</strain>
    </source>
</reference>
<dbReference type="InterPro" id="IPR004443">
    <property type="entry name" value="YjeF_N_dom"/>
</dbReference>
<comment type="similarity">
    <text evidence="4 19">In the C-terminal section; belongs to the NnrD/CARKD family.</text>
</comment>
<dbReference type="GO" id="GO:0110051">
    <property type="term" value="P:metabolite repair"/>
    <property type="evidence" value="ECO:0007669"/>
    <property type="project" value="TreeGrafter"/>
</dbReference>
<evidence type="ECO:0000256" key="4">
    <source>
        <dbReference type="ARBA" id="ARBA00009524"/>
    </source>
</evidence>
<dbReference type="PROSITE" id="PS51383">
    <property type="entry name" value="YJEF_C_3"/>
    <property type="match status" value="1"/>
</dbReference>
<dbReference type="NCBIfam" id="TIGR00196">
    <property type="entry name" value="yjeF_cterm"/>
    <property type="match status" value="1"/>
</dbReference>
<dbReference type="GO" id="GO:0052855">
    <property type="term" value="F:ADP-dependent NAD(P)H-hydrate dehydratase activity"/>
    <property type="evidence" value="ECO:0007669"/>
    <property type="project" value="UniProtKB-UniRule"/>
</dbReference>
<gene>
    <name evidence="18" type="primary">nnrE</name>
    <name evidence="17" type="synonym">nnrD</name>
    <name evidence="22" type="ORF">G3256_10325</name>
</gene>
<comment type="cofactor">
    <cofactor evidence="17">
        <name>Mg(2+)</name>
        <dbReference type="ChEBI" id="CHEBI:18420"/>
    </cofactor>
</comment>
<comment type="similarity">
    <text evidence="17">Belongs to the NnrD/CARKD family.</text>
</comment>
<dbReference type="HAMAP" id="MF_01966">
    <property type="entry name" value="NADHX_epimerase"/>
    <property type="match status" value="1"/>
</dbReference>
<evidence type="ECO:0000259" key="20">
    <source>
        <dbReference type="PROSITE" id="PS51383"/>
    </source>
</evidence>
<feature type="binding site" evidence="17">
    <location>
        <begin position="458"/>
        <end position="462"/>
    </location>
    <ligand>
        <name>AMP</name>
        <dbReference type="ChEBI" id="CHEBI:456215"/>
    </ligand>
</feature>
<proteinExistence type="inferred from homology"/>
<comment type="similarity">
    <text evidence="18">Belongs to the NnrE/AIBP family.</text>
</comment>
<keyword evidence="11 18" id="KW-0413">Isomerase</keyword>
<accession>A0A858SRM7</accession>
<feature type="binding site" evidence="17">
    <location>
        <position position="419"/>
    </location>
    <ligand>
        <name>(6S)-NADPHX</name>
        <dbReference type="ChEBI" id="CHEBI:64076"/>
    </ligand>
</feature>
<comment type="catalytic activity">
    <reaction evidence="16 17 19">
        <text>(6S)-NADPHX + ADP = AMP + phosphate + NADPH + H(+)</text>
        <dbReference type="Rhea" id="RHEA:32235"/>
        <dbReference type="ChEBI" id="CHEBI:15378"/>
        <dbReference type="ChEBI" id="CHEBI:43474"/>
        <dbReference type="ChEBI" id="CHEBI:57783"/>
        <dbReference type="ChEBI" id="CHEBI:64076"/>
        <dbReference type="ChEBI" id="CHEBI:456215"/>
        <dbReference type="ChEBI" id="CHEBI:456216"/>
        <dbReference type="EC" id="4.2.1.136"/>
    </reaction>
</comment>
<dbReference type="EMBL" id="CP048788">
    <property type="protein sequence ID" value="QJF51529.1"/>
    <property type="molecule type" value="Genomic_DNA"/>
</dbReference>
<name>A0A858SRM7_9RHOB</name>
<evidence type="ECO:0000256" key="10">
    <source>
        <dbReference type="ARBA" id="ARBA00023027"/>
    </source>
</evidence>
<dbReference type="RefSeq" id="WP_169640745.1">
    <property type="nucleotide sequence ID" value="NZ_CP048788.1"/>
</dbReference>
<dbReference type="HAMAP" id="MF_01965">
    <property type="entry name" value="NADHX_dehydratase"/>
    <property type="match status" value="1"/>
</dbReference>
<comment type="similarity">
    <text evidence="3 19">In the N-terminal section; belongs to the NnrE/AIBP family.</text>
</comment>
<dbReference type="InterPro" id="IPR029056">
    <property type="entry name" value="Ribokinase-like"/>
</dbReference>
<evidence type="ECO:0000256" key="18">
    <source>
        <dbReference type="HAMAP-Rule" id="MF_01966"/>
    </source>
</evidence>
<dbReference type="Gene3D" id="3.40.50.10260">
    <property type="entry name" value="YjeF N-terminal domain"/>
    <property type="match status" value="1"/>
</dbReference>
<feature type="binding site" evidence="18">
    <location>
        <position position="128"/>
    </location>
    <ligand>
        <name>K(+)</name>
        <dbReference type="ChEBI" id="CHEBI:29103"/>
    </ligand>
</feature>
<dbReference type="AlphaFoldDB" id="A0A858SRM7"/>
<dbReference type="EC" id="4.2.1.136" evidence="19"/>
<keyword evidence="8 17" id="KW-0521">NADP</keyword>
<evidence type="ECO:0000256" key="5">
    <source>
        <dbReference type="ARBA" id="ARBA00022723"/>
    </source>
</evidence>
<evidence type="ECO:0000256" key="16">
    <source>
        <dbReference type="ARBA" id="ARBA00049209"/>
    </source>
</evidence>
<dbReference type="NCBIfam" id="TIGR00197">
    <property type="entry name" value="yjeF_nterm"/>
    <property type="match status" value="1"/>
</dbReference>
<evidence type="ECO:0000256" key="12">
    <source>
        <dbReference type="ARBA" id="ARBA00023239"/>
    </source>
</evidence>
<dbReference type="InterPro" id="IPR000631">
    <property type="entry name" value="CARKD"/>
</dbReference>
<dbReference type="PROSITE" id="PS51385">
    <property type="entry name" value="YJEF_N"/>
    <property type="match status" value="1"/>
</dbReference>
<dbReference type="Pfam" id="PF03853">
    <property type="entry name" value="YjeF_N"/>
    <property type="match status" value="1"/>
</dbReference>
<keyword evidence="6 17" id="KW-0547">Nucleotide-binding</keyword>
<organism evidence="22 23">
    <name type="scientific">Roseobacter ponti</name>
    <dbReference type="NCBI Taxonomy" id="1891787"/>
    <lineage>
        <taxon>Bacteria</taxon>
        <taxon>Pseudomonadati</taxon>
        <taxon>Pseudomonadota</taxon>
        <taxon>Alphaproteobacteria</taxon>
        <taxon>Rhodobacterales</taxon>
        <taxon>Roseobacteraceae</taxon>
        <taxon>Roseobacter</taxon>
    </lineage>
</organism>
<evidence type="ECO:0000256" key="13">
    <source>
        <dbReference type="ARBA" id="ARBA00023268"/>
    </source>
</evidence>
<dbReference type="GO" id="GO:0046496">
    <property type="term" value="P:nicotinamide nucleotide metabolic process"/>
    <property type="evidence" value="ECO:0007669"/>
    <property type="project" value="UniProtKB-UniRule"/>
</dbReference>
<evidence type="ECO:0000313" key="22">
    <source>
        <dbReference type="EMBL" id="QJF51529.1"/>
    </source>
</evidence>
<dbReference type="Gene3D" id="3.40.1190.20">
    <property type="match status" value="1"/>
</dbReference>
<keyword evidence="5 18" id="KW-0479">Metal-binding</keyword>
<evidence type="ECO:0000256" key="11">
    <source>
        <dbReference type="ARBA" id="ARBA00023235"/>
    </source>
</evidence>
<comment type="caution">
    <text evidence="18">Lacks conserved residue(s) required for the propagation of feature annotation.</text>
</comment>
<keyword evidence="13" id="KW-0511">Multifunctional enzyme</keyword>
<dbReference type="GO" id="GO:0052856">
    <property type="term" value="F:NAD(P)HX epimerase activity"/>
    <property type="evidence" value="ECO:0007669"/>
    <property type="project" value="UniProtKB-UniRule"/>
</dbReference>
<comment type="cofactor">
    <cofactor evidence="18 19">
        <name>K(+)</name>
        <dbReference type="ChEBI" id="CHEBI:29103"/>
    </cofactor>
    <text evidence="18 19">Binds 1 potassium ion per subunit.</text>
</comment>
<evidence type="ECO:0000256" key="9">
    <source>
        <dbReference type="ARBA" id="ARBA00022958"/>
    </source>
</evidence>
<dbReference type="PANTHER" id="PTHR12592">
    <property type="entry name" value="ATP-DEPENDENT (S)-NAD(P)H-HYDRATE DEHYDRATASE FAMILY MEMBER"/>
    <property type="match status" value="1"/>
</dbReference>
<comment type="catalytic activity">
    <reaction evidence="15 17 19">
        <text>(6S)-NADHX + ADP = AMP + phosphate + NADH + H(+)</text>
        <dbReference type="Rhea" id="RHEA:32223"/>
        <dbReference type="ChEBI" id="CHEBI:15378"/>
        <dbReference type="ChEBI" id="CHEBI:43474"/>
        <dbReference type="ChEBI" id="CHEBI:57945"/>
        <dbReference type="ChEBI" id="CHEBI:64074"/>
        <dbReference type="ChEBI" id="CHEBI:456215"/>
        <dbReference type="ChEBI" id="CHEBI:456216"/>
        <dbReference type="EC" id="4.2.1.136"/>
    </reaction>
</comment>
<protein>
    <recommendedName>
        <fullName evidence="19">Bifunctional NAD(P)H-hydrate repair enzyme</fullName>
    </recommendedName>
    <alternativeName>
        <fullName evidence="19">Nicotinamide nucleotide repair protein</fullName>
    </alternativeName>
    <domain>
        <recommendedName>
            <fullName evidence="19">ADP-dependent (S)-NAD(P)H-hydrate dehydratase</fullName>
            <ecNumber evidence="19">4.2.1.136</ecNumber>
        </recommendedName>
        <alternativeName>
            <fullName evidence="19">ADP-dependent NAD(P)HX dehydratase</fullName>
        </alternativeName>
    </domain>
    <domain>
        <recommendedName>
            <fullName evidence="19">NAD(P)H-hydrate epimerase</fullName>
            <ecNumber evidence="19">5.1.99.6</ecNumber>
        </recommendedName>
    </domain>
</protein>
<keyword evidence="23" id="KW-1185">Reference proteome</keyword>
<keyword evidence="12 17" id="KW-0456">Lyase</keyword>
<feature type="binding site" evidence="18">
    <location>
        <begin position="132"/>
        <end position="138"/>
    </location>
    <ligand>
        <name>(6S)-NADPHX</name>
        <dbReference type="ChEBI" id="CHEBI:64076"/>
    </ligand>
</feature>
<comment type="subunit">
    <text evidence="17">Homotetramer.</text>
</comment>
<evidence type="ECO:0000259" key="21">
    <source>
        <dbReference type="PROSITE" id="PS51385"/>
    </source>
</evidence>
<dbReference type="PROSITE" id="PS01050">
    <property type="entry name" value="YJEF_C_2"/>
    <property type="match status" value="1"/>
</dbReference>
<evidence type="ECO:0000256" key="8">
    <source>
        <dbReference type="ARBA" id="ARBA00022857"/>
    </source>
</evidence>
<comment type="function">
    <text evidence="17">Catalyzes the dehydration of the S-form of NAD(P)HX at the expense of ADP, which is converted to AMP. Together with NAD(P)HX epimerase, which catalyzes the epimerization of the S- and R-forms, the enzyme allows the repair of both epimers of NAD(P)HX, a damaged form of NAD(P)H that is a result of enzymatic or heat-dependent hydration.</text>
</comment>
<evidence type="ECO:0000256" key="1">
    <source>
        <dbReference type="ARBA" id="ARBA00000013"/>
    </source>
</evidence>
<feature type="binding site" evidence="18">
    <location>
        <begin position="62"/>
        <end position="66"/>
    </location>
    <ligand>
        <name>(6S)-NADPHX</name>
        <dbReference type="ChEBI" id="CHEBI:64076"/>
    </ligand>
</feature>
<dbReference type="EC" id="5.1.99.6" evidence="19"/>
<feature type="binding site" evidence="18">
    <location>
        <position position="63"/>
    </location>
    <ligand>
        <name>K(+)</name>
        <dbReference type="ChEBI" id="CHEBI:29103"/>
    </ligand>
</feature>
<dbReference type="GO" id="GO:0005524">
    <property type="term" value="F:ATP binding"/>
    <property type="evidence" value="ECO:0007669"/>
    <property type="project" value="UniProtKB-UniRule"/>
</dbReference>
<evidence type="ECO:0000256" key="15">
    <source>
        <dbReference type="ARBA" id="ARBA00048238"/>
    </source>
</evidence>
<evidence type="ECO:0000256" key="19">
    <source>
        <dbReference type="PIRNR" id="PIRNR017184"/>
    </source>
</evidence>
<dbReference type="GO" id="GO:0046872">
    <property type="term" value="F:metal ion binding"/>
    <property type="evidence" value="ECO:0007669"/>
    <property type="project" value="UniProtKB-UniRule"/>
</dbReference>
<dbReference type="Pfam" id="PF01256">
    <property type="entry name" value="Carb_kinase"/>
    <property type="match status" value="1"/>
</dbReference>
<dbReference type="SUPFAM" id="SSF53613">
    <property type="entry name" value="Ribokinase-like"/>
    <property type="match status" value="1"/>
</dbReference>
<feature type="domain" description="YjeF C-terminal" evidence="20">
    <location>
        <begin position="263"/>
        <end position="548"/>
    </location>
</feature>
<dbReference type="CDD" id="cd01171">
    <property type="entry name" value="YXKO-related"/>
    <property type="match status" value="1"/>
</dbReference>
<feature type="domain" description="YjeF N-terminal" evidence="21">
    <location>
        <begin position="10"/>
        <end position="238"/>
    </location>
</feature>
<evidence type="ECO:0000256" key="3">
    <source>
        <dbReference type="ARBA" id="ARBA00006001"/>
    </source>
</evidence>
<dbReference type="PANTHER" id="PTHR12592:SF0">
    <property type="entry name" value="ATP-DEPENDENT (S)-NAD(P)H-HYDRATE DEHYDRATASE"/>
    <property type="match status" value="1"/>
</dbReference>
<comment type="catalytic activity">
    <reaction evidence="2 18 19">
        <text>(6R)-NADPHX = (6S)-NADPHX</text>
        <dbReference type="Rhea" id="RHEA:32227"/>
        <dbReference type="ChEBI" id="CHEBI:64076"/>
        <dbReference type="ChEBI" id="CHEBI:64077"/>
        <dbReference type="EC" id="5.1.99.6"/>
    </reaction>
</comment>
<evidence type="ECO:0000256" key="17">
    <source>
        <dbReference type="HAMAP-Rule" id="MF_01965"/>
    </source>
</evidence>
<keyword evidence="7 17" id="KW-0067">ATP-binding</keyword>
<dbReference type="InterPro" id="IPR017953">
    <property type="entry name" value="Carbohydrate_kinase_pred_CS"/>
</dbReference>
<comment type="catalytic activity">
    <reaction evidence="1 18 19">
        <text>(6R)-NADHX = (6S)-NADHX</text>
        <dbReference type="Rhea" id="RHEA:32215"/>
        <dbReference type="ChEBI" id="CHEBI:64074"/>
        <dbReference type="ChEBI" id="CHEBI:64075"/>
        <dbReference type="EC" id="5.1.99.6"/>
    </reaction>
</comment>
<feature type="binding site" evidence="17">
    <location>
        <position position="492"/>
    </location>
    <ligand>
        <name>(6S)-NADPHX</name>
        <dbReference type="ChEBI" id="CHEBI:64076"/>
    </ligand>
</feature>
<feature type="binding site" evidence="17">
    <location>
        <position position="491"/>
    </location>
    <ligand>
        <name>AMP</name>
        <dbReference type="ChEBI" id="CHEBI:456215"/>
    </ligand>
</feature>
<keyword evidence="10 17" id="KW-0520">NAD</keyword>
<comment type="function">
    <text evidence="18">Catalyzes the epimerization of the S- and R-forms of NAD(P)HX, a damaged form of NAD(P)H that is a result of enzymatic or heat-dependent hydration. This is a prerequisite for the S-specific NAD(P)H-hydrate dehydratase to allow the repair of both epimers of NAD(P)HX.</text>
</comment>
<dbReference type="InterPro" id="IPR036652">
    <property type="entry name" value="YjeF_N_dom_sf"/>
</dbReference>
<dbReference type="SUPFAM" id="SSF64153">
    <property type="entry name" value="YjeF N-terminal domain-like"/>
    <property type="match status" value="1"/>
</dbReference>
<evidence type="ECO:0000256" key="2">
    <source>
        <dbReference type="ARBA" id="ARBA00000909"/>
    </source>
</evidence>